<dbReference type="OrthoDB" id="9796486at2"/>
<dbReference type="InterPro" id="IPR001041">
    <property type="entry name" value="2Fe-2S_ferredoxin-type"/>
</dbReference>
<dbReference type="EMBL" id="FCOK02000046">
    <property type="protein sequence ID" value="SAL53778.1"/>
    <property type="molecule type" value="Genomic_DNA"/>
</dbReference>
<protein>
    <submittedName>
        <fullName evidence="8">Molybdopterin oxidoreductase</fullName>
    </submittedName>
</protein>
<evidence type="ECO:0000313" key="9">
    <source>
        <dbReference type="Proteomes" id="UP000054683"/>
    </source>
</evidence>
<dbReference type="Gene3D" id="3.40.50.740">
    <property type="match status" value="2"/>
</dbReference>
<keyword evidence="4" id="KW-0411">Iron-sulfur</keyword>
<dbReference type="GO" id="GO:0018818">
    <property type="term" value="F:acetylene hydratase activity"/>
    <property type="evidence" value="ECO:0007669"/>
    <property type="project" value="InterPro"/>
</dbReference>
<evidence type="ECO:0000259" key="5">
    <source>
        <dbReference type="PROSITE" id="PS51085"/>
    </source>
</evidence>
<dbReference type="InterPro" id="IPR009010">
    <property type="entry name" value="Asp_de-COase-like_dom_sf"/>
</dbReference>
<dbReference type="Pfam" id="PF04879">
    <property type="entry name" value="Molybdop_Fe4S4"/>
    <property type="match status" value="1"/>
</dbReference>
<dbReference type="GO" id="GO:0046872">
    <property type="term" value="F:metal ion binding"/>
    <property type="evidence" value="ECO:0007669"/>
    <property type="project" value="UniProtKB-KW"/>
</dbReference>
<sequence>MAEQLVGWCALCKSRCGATYTIENGRLTGAGPAPEHPTGKSLCIKGKAAPEILYHPDRLLYPLKRTNPKTADDPGWVRISWEEAIGTVGQKLRAIRAEHGAEAVCYSTTTPSGTALSDGDDWIDRLIRLSGSPNWISSTEVCNWHKDSSHAFTIGTAIPYPDYENTEMIVFWGFNPTSVWLDQATQAAAARARGAKMLVVDPRRFGFAMGADHWLRVRPGADGFLAMGMMRRMFETGAFDTRFLRRWTNAALLVREDDGQFLRARDVDSSQEADAFVAVGDDGALVYVKRNSAVEGDKLLEARLSASIELETSTGRIHCTTSLDRLRQAFEAKTLDEVAEITWIPVEQIIAAADALGSAKSATYYTWTGLGQHAESTQIDRAFATLMSLKGGFDAMGGNLVLPGHPTNKVAGPQLLAAEQLAKAIGMNERPLGPPSVGRIVAHDFYDAVLNSDPYQPKALVGFGSNLTVAHANSARGREAMRALDFYVHCDIFENPTARFADILLPVNSPWERDAMRVGFGSGLKAEQHIQYRHKMVEPIGESRSDAEIVFAIANELGLRDQFFGGDIDAARSYILEPLGVTLEQLKENPEGISLPLKQRYKKYAEVGDGKVNGFNTETGLVELYSALLVRFQQPGVPEFDIGILPSNEEFPFALTTAKAGYFCHSQHRQVPSLRKREPDPSVSLSPEAAEGLGIEEGDWVDIQNHDGSIRMRAKIDKTLHPRVVRASYGWWKQSEHEGLSSYDPYRSGGSNYNILVDAKRLDPMSGTAGLRSQSCNVVPVKARNPNGWRGFRPMRIRQIRRVADEVTMVTFEGLDGATLPDYEPGQHITVSLRPDGSETEIIRCYSLIGLARQEDRKTFSVAVRFVPAPHDRPEFPDGKMSEIMNRRVTVGDRVDVKAPGGDFVIPAISRRPIVMVAGGIGITPFMSYLETVAAAGASHRIHLVYANRSQSTEAFADRIAEFRARIPTLTASRHWGATEGPLPDDVVTTRISIENLLRPDFEEAPAIYFCGPAPMTKALRQALKDAGHPPSLVFEETFAPAQVDQNSLPTGEYAVVFSKSGKTLTWSREKGSILELAESAGIKITNGCRAGQCESCEVKILHGECLHRVHVSHPGGDTCLACQAVPTGDVTIEA</sequence>
<dbReference type="SUPFAM" id="SSF54292">
    <property type="entry name" value="2Fe-2S ferredoxin-like"/>
    <property type="match status" value="1"/>
</dbReference>
<dbReference type="GO" id="GO:0043546">
    <property type="term" value="F:molybdopterin cofactor binding"/>
    <property type="evidence" value="ECO:0007669"/>
    <property type="project" value="InterPro"/>
</dbReference>
<feature type="domain" description="FAD-binding FR-type" evidence="6">
    <location>
        <begin position="790"/>
        <end position="907"/>
    </location>
</feature>
<dbReference type="RefSeq" id="WP_062090021.1">
    <property type="nucleotide sequence ID" value="NZ_FCOK02000046.1"/>
</dbReference>
<evidence type="ECO:0000313" key="8">
    <source>
        <dbReference type="EMBL" id="SAL53778.1"/>
    </source>
</evidence>
<dbReference type="InterPro" id="IPR006963">
    <property type="entry name" value="Mopterin_OxRdtase_4Fe-4S_dom"/>
</dbReference>
<accession>A0A158IB30</accession>
<dbReference type="SUPFAM" id="SSF63380">
    <property type="entry name" value="Riboflavin synthase domain-like"/>
    <property type="match status" value="1"/>
</dbReference>
<dbReference type="InterPro" id="IPR006656">
    <property type="entry name" value="Mopterin_OxRdtase"/>
</dbReference>
<dbReference type="Pfam" id="PF00111">
    <property type="entry name" value="Fer2"/>
    <property type="match status" value="1"/>
</dbReference>
<dbReference type="Pfam" id="PF01568">
    <property type="entry name" value="Molydop_binding"/>
    <property type="match status" value="1"/>
</dbReference>
<reference evidence="8 9" key="1">
    <citation type="submission" date="2016-01" db="EMBL/GenBank/DDBJ databases">
        <authorList>
            <person name="Oliw E.H."/>
        </authorList>
    </citation>
    <scope>NUCLEOTIDE SEQUENCE [LARGE SCALE GENOMIC DNA]</scope>
    <source>
        <strain evidence="8">LMG 27134</strain>
    </source>
</reference>
<dbReference type="Gene3D" id="3.10.20.30">
    <property type="match status" value="1"/>
</dbReference>
<evidence type="ECO:0000259" key="7">
    <source>
        <dbReference type="PROSITE" id="PS51669"/>
    </source>
</evidence>
<dbReference type="InterPro" id="IPR037949">
    <property type="entry name" value="MopB_CT_Acetylene-hydratase"/>
</dbReference>
<feature type="domain" description="2Fe-2S ferredoxin-type" evidence="5">
    <location>
        <begin position="1054"/>
        <end position="1135"/>
    </location>
</feature>
<dbReference type="InterPro" id="IPR012675">
    <property type="entry name" value="Beta-grasp_dom_sf"/>
</dbReference>
<proteinExistence type="inferred from homology"/>
<dbReference type="InterPro" id="IPR017938">
    <property type="entry name" value="Riboflavin_synthase-like_b-brl"/>
</dbReference>
<dbReference type="Pfam" id="PF00175">
    <property type="entry name" value="NAD_binding_1"/>
    <property type="match status" value="1"/>
</dbReference>
<name>A0A158IB30_9BURK</name>
<dbReference type="InterPro" id="IPR001433">
    <property type="entry name" value="OxRdtase_FAD/NAD-bd"/>
</dbReference>
<dbReference type="PRINTS" id="PR00406">
    <property type="entry name" value="CYTB5RDTASE"/>
</dbReference>
<dbReference type="InterPro" id="IPR001709">
    <property type="entry name" value="Flavoprot_Pyr_Nucl_cyt_Rdtase"/>
</dbReference>
<dbReference type="InterPro" id="IPR008333">
    <property type="entry name" value="Cbr1-like_FAD-bd_dom"/>
</dbReference>
<gene>
    <name evidence="8" type="ORF">AWB69_05684</name>
</gene>
<evidence type="ECO:0000256" key="3">
    <source>
        <dbReference type="ARBA" id="ARBA00023004"/>
    </source>
</evidence>
<evidence type="ECO:0000256" key="1">
    <source>
        <dbReference type="ARBA" id="ARBA00010312"/>
    </source>
</evidence>
<evidence type="ECO:0000256" key="4">
    <source>
        <dbReference type="ARBA" id="ARBA00023014"/>
    </source>
</evidence>
<comment type="similarity">
    <text evidence="1">Belongs to the prokaryotic molybdopterin-containing oxidoreductase family.</text>
</comment>
<dbReference type="SUPFAM" id="SSF52343">
    <property type="entry name" value="Ferredoxin reductase-like, C-terminal NADP-linked domain"/>
    <property type="match status" value="1"/>
</dbReference>
<dbReference type="InterPro" id="IPR017927">
    <property type="entry name" value="FAD-bd_FR_type"/>
</dbReference>
<dbReference type="Gene3D" id="3.40.228.10">
    <property type="entry name" value="Dimethylsulfoxide Reductase, domain 2"/>
    <property type="match status" value="2"/>
</dbReference>
<dbReference type="SMART" id="SM00926">
    <property type="entry name" value="Molybdop_Fe4S4"/>
    <property type="match status" value="1"/>
</dbReference>
<feature type="domain" description="4Fe-4S Mo/W bis-MGD-type" evidence="7">
    <location>
        <begin position="2"/>
        <end position="57"/>
    </location>
</feature>
<dbReference type="PANTHER" id="PTHR43742">
    <property type="entry name" value="TRIMETHYLAMINE-N-OXIDE REDUCTASE"/>
    <property type="match status" value="1"/>
</dbReference>
<keyword evidence="3" id="KW-0408">Iron</keyword>
<dbReference type="CDD" id="cd00207">
    <property type="entry name" value="fer2"/>
    <property type="match status" value="1"/>
</dbReference>
<dbReference type="GO" id="GO:0051536">
    <property type="term" value="F:iron-sulfur cluster binding"/>
    <property type="evidence" value="ECO:0007669"/>
    <property type="project" value="UniProtKB-KW"/>
</dbReference>
<dbReference type="Gene3D" id="2.20.25.90">
    <property type="entry name" value="ADC-like domains"/>
    <property type="match status" value="1"/>
</dbReference>
<dbReference type="InterPro" id="IPR050612">
    <property type="entry name" value="Prok_Mopterin_Oxidored"/>
</dbReference>
<dbReference type="CDD" id="cd02781">
    <property type="entry name" value="MopB_CT_Acetylene-hydratase"/>
    <property type="match status" value="1"/>
</dbReference>
<evidence type="ECO:0000256" key="2">
    <source>
        <dbReference type="ARBA" id="ARBA00022723"/>
    </source>
</evidence>
<dbReference type="Pfam" id="PF00970">
    <property type="entry name" value="FAD_binding_6"/>
    <property type="match status" value="1"/>
</dbReference>
<dbReference type="AlphaFoldDB" id="A0A158IB30"/>
<dbReference type="SUPFAM" id="SSF53706">
    <property type="entry name" value="Formate dehydrogenase/DMSO reductase, domains 1-3"/>
    <property type="match status" value="1"/>
</dbReference>
<dbReference type="PROSITE" id="PS51669">
    <property type="entry name" value="4FE4S_MOW_BIS_MGD"/>
    <property type="match status" value="1"/>
</dbReference>
<dbReference type="PROSITE" id="PS51384">
    <property type="entry name" value="FAD_FR"/>
    <property type="match status" value="1"/>
</dbReference>
<dbReference type="InterPro" id="IPR006657">
    <property type="entry name" value="MoPterin_dinucl-bd_dom"/>
</dbReference>
<dbReference type="InterPro" id="IPR036010">
    <property type="entry name" value="2Fe-2S_ferredoxin-like_sf"/>
</dbReference>
<dbReference type="PANTHER" id="PTHR43742:SF6">
    <property type="entry name" value="OXIDOREDUCTASE YYAE-RELATED"/>
    <property type="match status" value="1"/>
</dbReference>
<keyword evidence="2" id="KW-0479">Metal-binding</keyword>
<dbReference type="Pfam" id="PF00384">
    <property type="entry name" value="Molybdopterin"/>
    <property type="match status" value="1"/>
</dbReference>
<dbReference type="PRINTS" id="PR00371">
    <property type="entry name" value="FPNCR"/>
</dbReference>
<evidence type="ECO:0000259" key="6">
    <source>
        <dbReference type="PROSITE" id="PS51384"/>
    </source>
</evidence>
<dbReference type="SUPFAM" id="SSF50692">
    <property type="entry name" value="ADC-like"/>
    <property type="match status" value="1"/>
</dbReference>
<dbReference type="InterPro" id="IPR039261">
    <property type="entry name" value="FNR_nucleotide-bd"/>
</dbReference>
<dbReference type="PROSITE" id="PS51085">
    <property type="entry name" value="2FE2S_FER_2"/>
    <property type="match status" value="1"/>
</dbReference>
<dbReference type="Gene3D" id="2.40.30.10">
    <property type="entry name" value="Translation factors"/>
    <property type="match status" value="1"/>
</dbReference>
<dbReference type="Proteomes" id="UP000054683">
    <property type="component" value="Unassembled WGS sequence"/>
</dbReference>
<dbReference type="Gene3D" id="2.40.40.20">
    <property type="match status" value="1"/>
</dbReference>
<dbReference type="GO" id="GO:0016491">
    <property type="term" value="F:oxidoreductase activity"/>
    <property type="evidence" value="ECO:0007669"/>
    <property type="project" value="InterPro"/>
</dbReference>
<dbReference type="Gene3D" id="3.30.2070.10">
    <property type="entry name" value="Formate dehydrogenase/DMSO reductase"/>
    <property type="match status" value="1"/>
</dbReference>
<dbReference type="Gene3D" id="3.40.50.80">
    <property type="entry name" value="Nucleotide-binding domain of ferredoxin-NADP reductase (FNR) module"/>
    <property type="match status" value="1"/>
</dbReference>
<organism evidence="8 9">
    <name type="scientific">Caballeronia udeis</name>
    <dbReference type="NCBI Taxonomy" id="1232866"/>
    <lineage>
        <taxon>Bacteria</taxon>
        <taxon>Pseudomonadati</taxon>
        <taxon>Pseudomonadota</taxon>
        <taxon>Betaproteobacteria</taxon>
        <taxon>Burkholderiales</taxon>
        <taxon>Burkholderiaceae</taxon>
        <taxon>Caballeronia</taxon>
    </lineage>
</organism>